<feature type="transmembrane region" description="Helical" evidence="1">
    <location>
        <begin position="174"/>
        <end position="192"/>
    </location>
</feature>
<evidence type="ECO:0000313" key="4">
    <source>
        <dbReference type="Proteomes" id="UP000190989"/>
    </source>
</evidence>
<dbReference type="STRING" id="428990.SAMN06295987_10153"/>
<feature type="transmembrane region" description="Helical" evidence="1">
    <location>
        <begin position="54"/>
        <end position="71"/>
    </location>
</feature>
<keyword evidence="1" id="KW-0812">Transmembrane</keyword>
<feature type="transmembrane region" description="Helical" evidence="1">
    <location>
        <begin position="76"/>
        <end position="98"/>
    </location>
</feature>
<evidence type="ECO:0000256" key="2">
    <source>
        <dbReference type="SAM" id="SignalP"/>
    </source>
</evidence>
<proteinExistence type="predicted"/>
<feature type="transmembrane region" description="Helical" evidence="1">
    <location>
        <begin position="136"/>
        <end position="154"/>
    </location>
</feature>
<name>A0A1U6GRB4_9SPHN</name>
<dbReference type="EMBL" id="FVZE01000001">
    <property type="protein sequence ID" value="SLJ86059.1"/>
    <property type="molecule type" value="Genomic_DNA"/>
</dbReference>
<dbReference type="Proteomes" id="UP000190989">
    <property type="component" value="Unassembled WGS sequence"/>
</dbReference>
<accession>A0A1U6GRB4</accession>
<gene>
    <name evidence="3" type="ORF">SAMN06295987_10153</name>
</gene>
<evidence type="ECO:0000256" key="1">
    <source>
        <dbReference type="SAM" id="Phobius"/>
    </source>
</evidence>
<keyword evidence="1" id="KW-0472">Membrane</keyword>
<dbReference type="RefSeq" id="WP_079729147.1">
    <property type="nucleotide sequence ID" value="NZ_FVZE01000001.1"/>
</dbReference>
<feature type="chain" id="PRO_5012007379" evidence="2">
    <location>
        <begin position="24"/>
        <end position="227"/>
    </location>
</feature>
<protein>
    <submittedName>
        <fullName evidence="3">HupE / UreJ protein</fullName>
    </submittedName>
</protein>
<keyword evidence="4" id="KW-1185">Reference proteome</keyword>
<dbReference type="Pfam" id="PF13795">
    <property type="entry name" value="HupE_UreJ_2"/>
    <property type="match status" value="1"/>
</dbReference>
<organism evidence="3 4">
    <name type="scientific">Novosphingobium mathurense</name>
    <dbReference type="NCBI Taxonomy" id="428990"/>
    <lineage>
        <taxon>Bacteria</taxon>
        <taxon>Pseudomonadati</taxon>
        <taxon>Pseudomonadota</taxon>
        <taxon>Alphaproteobacteria</taxon>
        <taxon>Sphingomonadales</taxon>
        <taxon>Sphingomonadaceae</taxon>
        <taxon>Novosphingobium</taxon>
    </lineage>
</organism>
<keyword evidence="1" id="KW-1133">Transmembrane helix</keyword>
<evidence type="ECO:0000313" key="3">
    <source>
        <dbReference type="EMBL" id="SLJ86059.1"/>
    </source>
</evidence>
<feature type="transmembrane region" description="Helical" evidence="1">
    <location>
        <begin position="204"/>
        <end position="221"/>
    </location>
</feature>
<dbReference type="AlphaFoldDB" id="A0A1U6GRB4"/>
<keyword evidence="2" id="KW-0732">Signal</keyword>
<sequence>MPRIAWLVAALACLLVWPDLAMAHAVAQGDRAFVTATQGPAVVPFLYLGAKHMVTGYDHILFLIGVVMFLYRLRDVVLYVSMFTIGHSLTLLLGVLFHTGANSHIVDAIIGLSIIYKGTENLGLLRKLGWTFDTRLAVLVFGLCHGLGLATKLLDLSISNHGLVINLLSFNLGVELGQILVLFFVVSLLNLWRSRPGFKSGARVANWVLVAGGAAIMLDQTREYFIS</sequence>
<dbReference type="InterPro" id="IPR032809">
    <property type="entry name" value="Put_HupE_UreJ"/>
</dbReference>
<feature type="signal peptide" evidence="2">
    <location>
        <begin position="1"/>
        <end position="23"/>
    </location>
</feature>
<feature type="transmembrane region" description="Helical" evidence="1">
    <location>
        <begin position="104"/>
        <end position="124"/>
    </location>
</feature>
<reference evidence="4" key="1">
    <citation type="submission" date="2017-02" db="EMBL/GenBank/DDBJ databases">
        <authorList>
            <person name="Varghese N."/>
            <person name="Submissions S."/>
        </authorList>
    </citation>
    <scope>NUCLEOTIDE SEQUENCE [LARGE SCALE GENOMIC DNA]</scope>
    <source>
        <strain evidence="4">SM117</strain>
    </source>
</reference>